<evidence type="ECO:0000256" key="5">
    <source>
        <dbReference type="ARBA" id="ARBA00023180"/>
    </source>
</evidence>
<evidence type="ECO:0000256" key="7">
    <source>
        <dbReference type="PIRNR" id="PIRNR001093"/>
    </source>
</evidence>
<feature type="chain" id="PRO_5003235076" description="Beta-hexosaminidase" evidence="9">
    <location>
        <begin position="21"/>
        <end position="583"/>
    </location>
</feature>
<dbReference type="PIRSF" id="PIRSF001093">
    <property type="entry name" value="B-hxosamndse_ab_euk"/>
    <property type="match status" value="1"/>
</dbReference>
<dbReference type="OrthoDB" id="428480at2759"/>
<dbReference type="Proteomes" id="UP000002499">
    <property type="component" value="Unassembled WGS sequence"/>
</dbReference>
<keyword evidence="3 9" id="KW-0732">Signal</keyword>
<organism evidence="13">
    <name type="scientific">Metarhizium acridum (strain CQMa 102)</name>
    <dbReference type="NCBI Taxonomy" id="655827"/>
    <lineage>
        <taxon>Eukaryota</taxon>
        <taxon>Fungi</taxon>
        <taxon>Dikarya</taxon>
        <taxon>Ascomycota</taxon>
        <taxon>Pezizomycotina</taxon>
        <taxon>Sordariomycetes</taxon>
        <taxon>Hypocreomycetidae</taxon>
        <taxon>Hypocreales</taxon>
        <taxon>Clavicipitaceae</taxon>
        <taxon>Metarhizium</taxon>
    </lineage>
</organism>
<dbReference type="InterPro" id="IPR029019">
    <property type="entry name" value="HEX_eukaryotic_N"/>
</dbReference>
<evidence type="ECO:0000259" key="10">
    <source>
        <dbReference type="Pfam" id="PF00728"/>
    </source>
</evidence>
<evidence type="ECO:0000256" key="8">
    <source>
        <dbReference type="PIRSR" id="PIRSR001093-1"/>
    </source>
</evidence>
<keyword evidence="4 7" id="KW-0378">Hydrolase</keyword>
<dbReference type="Gene3D" id="3.20.20.80">
    <property type="entry name" value="Glycosidases"/>
    <property type="match status" value="1"/>
</dbReference>
<dbReference type="SUPFAM" id="SSF51445">
    <property type="entry name" value="(Trans)glycosidases"/>
    <property type="match status" value="1"/>
</dbReference>
<dbReference type="CDD" id="cd06562">
    <property type="entry name" value="GH20_HexA_HexB-like"/>
    <property type="match status" value="1"/>
</dbReference>
<evidence type="ECO:0000256" key="4">
    <source>
        <dbReference type="ARBA" id="ARBA00022801"/>
    </source>
</evidence>
<sequence>MLNNAIIALAALAAFRPVDAIWPVPQQISTGKDVLLVDKSIQVTCNGKPVPYDALDSRSTSETRESHCACSQVVHGAVARSLTAIFDHGLVPWMLNPPGADFEPALDEGVGKVKSLTITQTGKDNSTVLKPLAGHVDESYSLHLDANGEASIKAATSTGLLRGLESFTQLFFKHSSGNASYTRQAPVSIQDAPRFPHRGMVLDISRHWFAVDDIKRTIDGLAMNKMNILHLHITDTQSWPLEIPALPKLAEKGRYAPGLTYSPQVIKDIQEYGVARGVQVILEIDMPGHVGLDKAYPGLSVAYNQKPFDKYCAQPPCGAFKLNNTDVEDFISTLFDDLLPRLGPHSAYFHTGGDEYKAANSLLDPALKTDNMTVLKPLLQRFLDHAHNSIREHGLVPIVWEEMVEEWAANVGNDTVIQSWLGSTSVTKLATAGHKVIDSSSDFYYLDCGRGQWLDFKDGPSLQAAYPFNDWCAPTKNWRLIYAHDPVENMTAAAAANVIGGEVAVWTETIDPSSLDTVVWPRAAAAGEAWWSGRRDGEGNLRSVYTARPRLGEMRERMLVRGVRGAVISQLFCGQSPLEDCTA</sequence>
<evidence type="ECO:0000256" key="3">
    <source>
        <dbReference type="ARBA" id="ARBA00022729"/>
    </source>
</evidence>
<dbReference type="Gene3D" id="3.30.379.10">
    <property type="entry name" value="Chitobiase/beta-hexosaminidase domain 2-like"/>
    <property type="match status" value="1"/>
</dbReference>
<dbReference type="OMA" id="HATDTQS"/>
<dbReference type="InterPro" id="IPR015883">
    <property type="entry name" value="Glyco_hydro_20_cat"/>
</dbReference>
<dbReference type="GO" id="GO:0016231">
    <property type="term" value="F:beta-N-acetylglucosaminidase activity"/>
    <property type="evidence" value="ECO:0007669"/>
    <property type="project" value="TreeGrafter"/>
</dbReference>
<feature type="domain" description="Glycoside hydrolase family 20 catalytic" evidence="10">
    <location>
        <begin position="195"/>
        <end position="533"/>
    </location>
</feature>
<feature type="active site" description="Proton donor" evidence="8">
    <location>
        <position position="355"/>
    </location>
</feature>
<dbReference type="STRING" id="655827.E9E697"/>
<dbReference type="PANTHER" id="PTHR22600:SF58">
    <property type="entry name" value="BETA-HEXOSAMINIDASE"/>
    <property type="match status" value="1"/>
</dbReference>
<evidence type="ECO:0000256" key="2">
    <source>
        <dbReference type="ARBA" id="ARBA00006285"/>
    </source>
</evidence>
<protein>
    <recommendedName>
        <fullName evidence="7">Beta-hexosaminidase</fullName>
        <ecNumber evidence="7">3.2.1.52</ecNumber>
    </recommendedName>
</protein>
<evidence type="ECO:0000256" key="9">
    <source>
        <dbReference type="SAM" id="SignalP"/>
    </source>
</evidence>
<dbReference type="SUPFAM" id="SSF55545">
    <property type="entry name" value="beta-N-acetylhexosaminidase-like domain"/>
    <property type="match status" value="1"/>
</dbReference>
<evidence type="ECO:0000259" key="11">
    <source>
        <dbReference type="Pfam" id="PF14845"/>
    </source>
</evidence>
<dbReference type="AlphaFoldDB" id="E9E697"/>
<evidence type="ECO:0000313" key="12">
    <source>
        <dbReference type="EMBL" id="EFY88501.1"/>
    </source>
</evidence>
<comment type="catalytic activity">
    <reaction evidence="1 7">
        <text>Hydrolysis of terminal non-reducing N-acetyl-D-hexosamine residues in N-acetyl-beta-D-hexosaminides.</text>
        <dbReference type="EC" id="3.2.1.52"/>
    </reaction>
</comment>
<dbReference type="GO" id="GO:0016020">
    <property type="term" value="C:membrane"/>
    <property type="evidence" value="ECO:0007669"/>
    <property type="project" value="TreeGrafter"/>
</dbReference>
<dbReference type="HOGENOM" id="CLU_007082_0_2_1"/>
<dbReference type="InterPro" id="IPR017853">
    <property type="entry name" value="GH"/>
</dbReference>
<comment type="similarity">
    <text evidence="2 7">Belongs to the glycosyl hydrolase 20 family.</text>
</comment>
<accession>E9E697</accession>
<dbReference type="InterPro" id="IPR029018">
    <property type="entry name" value="Hex-like_dom2"/>
</dbReference>
<name>E9E697_METAQ</name>
<dbReference type="GO" id="GO:0030203">
    <property type="term" value="P:glycosaminoglycan metabolic process"/>
    <property type="evidence" value="ECO:0007669"/>
    <property type="project" value="TreeGrafter"/>
</dbReference>
<keyword evidence="6 7" id="KW-0326">Glycosidase</keyword>
<proteinExistence type="inferred from homology"/>
<dbReference type="Pfam" id="PF00728">
    <property type="entry name" value="Glyco_hydro_20"/>
    <property type="match status" value="1"/>
</dbReference>
<keyword evidence="5" id="KW-0325">Glycoprotein</keyword>
<dbReference type="EC" id="3.2.1.52" evidence="7"/>
<dbReference type="PANTHER" id="PTHR22600">
    <property type="entry name" value="BETA-HEXOSAMINIDASE"/>
    <property type="match status" value="1"/>
</dbReference>
<dbReference type="GO" id="GO:0005975">
    <property type="term" value="P:carbohydrate metabolic process"/>
    <property type="evidence" value="ECO:0007669"/>
    <property type="project" value="InterPro"/>
</dbReference>
<dbReference type="InterPro" id="IPR025705">
    <property type="entry name" value="Beta_hexosaminidase_sua/sub"/>
</dbReference>
<dbReference type="eggNOG" id="KOG2499">
    <property type="taxonomic scope" value="Eukaryota"/>
</dbReference>
<dbReference type="InParanoid" id="E9E697"/>
<dbReference type="FunFam" id="3.20.20.80:FF:000063">
    <property type="entry name" value="Beta-hexosaminidase"/>
    <property type="match status" value="1"/>
</dbReference>
<dbReference type="EMBL" id="GL698510">
    <property type="protein sequence ID" value="EFY88501.1"/>
    <property type="molecule type" value="Genomic_DNA"/>
</dbReference>
<keyword evidence="13" id="KW-1185">Reference proteome</keyword>
<feature type="domain" description="Beta-hexosaminidase eukaryotic type N-terminal" evidence="11">
    <location>
        <begin position="21"/>
        <end position="170"/>
    </location>
</feature>
<dbReference type="Pfam" id="PF14845">
    <property type="entry name" value="Glycohydro_20b2"/>
    <property type="match status" value="1"/>
</dbReference>
<evidence type="ECO:0000256" key="1">
    <source>
        <dbReference type="ARBA" id="ARBA00001231"/>
    </source>
</evidence>
<evidence type="ECO:0000256" key="6">
    <source>
        <dbReference type="ARBA" id="ARBA00023295"/>
    </source>
</evidence>
<evidence type="ECO:0000313" key="13">
    <source>
        <dbReference type="Proteomes" id="UP000002499"/>
    </source>
</evidence>
<dbReference type="PRINTS" id="PR00738">
    <property type="entry name" value="GLHYDRLASE20"/>
</dbReference>
<feature type="signal peptide" evidence="9">
    <location>
        <begin position="1"/>
        <end position="20"/>
    </location>
</feature>
<reference evidence="12 13" key="1">
    <citation type="journal article" date="2011" name="PLoS Genet.">
        <title>Genome sequencing and comparative transcriptomics of the model entomopathogenic fungi Metarhizium anisopliae and M. acridum.</title>
        <authorList>
            <person name="Gao Q."/>
            <person name="Jin K."/>
            <person name="Ying S.H."/>
            <person name="Zhang Y."/>
            <person name="Xiao G."/>
            <person name="Shang Y."/>
            <person name="Duan Z."/>
            <person name="Hu X."/>
            <person name="Xie X.Q."/>
            <person name="Zhou G."/>
            <person name="Peng G."/>
            <person name="Luo Z."/>
            <person name="Huang W."/>
            <person name="Wang B."/>
            <person name="Fang W."/>
            <person name="Wang S."/>
            <person name="Zhong Y."/>
            <person name="Ma L.J."/>
            <person name="St Leger R.J."/>
            <person name="Zhao G.P."/>
            <person name="Pei Y."/>
            <person name="Feng M.G."/>
            <person name="Xia Y."/>
            <person name="Wang C."/>
        </authorList>
    </citation>
    <scope>NUCLEOTIDE SEQUENCE [LARGE SCALE GENOMIC DNA]</scope>
    <source>
        <strain evidence="12 13">CQMa 102</strain>
    </source>
</reference>
<gene>
    <name evidence="12" type="ORF">MAC_05395</name>
</gene>